<dbReference type="InterPro" id="IPR011852">
    <property type="entry name" value="TRAP_TAXI"/>
</dbReference>
<comment type="caution">
    <text evidence="2">The sequence shown here is derived from an EMBL/GenBank/DDBJ whole genome shotgun (WGS) entry which is preliminary data.</text>
</comment>
<dbReference type="PANTHER" id="PTHR42941">
    <property type="entry name" value="SLL1037 PROTEIN"/>
    <property type="match status" value="1"/>
</dbReference>
<name>A0A4E0QKC9_9GAMM</name>
<organism evidence="2 3">
    <name type="scientific">Candidatus Thiomargarita nelsonii</name>
    <dbReference type="NCBI Taxonomy" id="1003181"/>
    <lineage>
        <taxon>Bacteria</taxon>
        <taxon>Pseudomonadati</taxon>
        <taxon>Pseudomonadota</taxon>
        <taxon>Gammaproteobacteria</taxon>
        <taxon>Thiotrichales</taxon>
        <taxon>Thiotrichaceae</taxon>
        <taxon>Thiomargarita</taxon>
    </lineage>
</organism>
<keyword evidence="3" id="KW-1185">Reference proteome</keyword>
<dbReference type="NCBIfam" id="TIGR02122">
    <property type="entry name" value="TRAP_TAXI"/>
    <property type="match status" value="1"/>
</dbReference>
<dbReference type="PANTHER" id="PTHR42941:SF1">
    <property type="entry name" value="SLL1037 PROTEIN"/>
    <property type="match status" value="1"/>
</dbReference>
<sequence length="637" mass="68864">MQKTFMTKRLSLIPILTTALFLGIPAGSAASTLKAGKICTGPTTGTYYQYAGGIIDAAKETLGLDLENVSTVGSLENVKGIVSGQCDLAIVQSDIYIQSGADFQTTPESKLFSANKGSVAALYPEIVHILVNRDSGISSVADLAGKKVNVGEKDSGTYLTAYKLLNVYNHMASAPEYVYEAPSTAVAKVVAGTLDATFYVAGAPISTLANLPADANVTLIPATIPGFNREYVVSNIPALIYPWLHSDITNNATVWSLLTIGPSIDRTQLGSFLDKLYANKDSYADKYDAKWALLDKASAVANIKIAIMNGWNLEVIYYFAGVSLPASKPQPYFCSARPQGMYTKVVKALIPVVKSTLGIRLTEKSTAGSLENVVKSYKGECAMYLVQRDVGNHFVSADQTQEIISEDLLKTSFWYGKNIMPLYLEDVHLLVNTNSGIESSLDLVGKKVNMGEKLSGTFVTANAALSVNNIKVEEVTAYYDSPVTALPKVISGEYDAMFVTSKAPVSYLAAADCPLDIKVPGCIAGDPTTLPIKLVSIQKIPHFIPKTTVSADHYPWQMVDLPNQPQIVTFLAVSPNLPLDENRIADFISAVYDLNVGETTLSPTWDETSVEQGVDIFKLEPILFHWNAAQYFADKMK</sequence>
<dbReference type="SUPFAM" id="SSF53850">
    <property type="entry name" value="Periplasmic binding protein-like II"/>
    <property type="match status" value="2"/>
</dbReference>
<dbReference type="EMBL" id="JSZA02000268">
    <property type="protein sequence ID" value="TGN99908.1"/>
    <property type="molecule type" value="Genomic_DNA"/>
</dbReference>
<reference evidence="2 3" key="1">
    <citation type="journal article" date="2016" name="Front. Microbiol.">
        <title>Single-Cell (Meta-)Genomics of a Dimorphic Candidatus Thiomargarita nelsonii Reveals Genomic Plasticity.</title>
        <authorList>
            <person name="Flood B.E."/>
            <person name="Fliss P."/>
            <person name="Jones D.S."/>
            <person name="Dick G.J."/>
            <person name="Jain S."/>
            <person name="Kaster A.K."/>
            <person name="Winkel M."/>
            <person name="Mussmann M."/>
            <person name="Bailey J."/>
        </authorList>
    </citation>
    <scope>NUCLEOTIDE SEQUENCE [LARGE SCALE GENOMIC DNA]</scope>
    <source>
        <strain evidence="2">Hydrate Ridge</strain>
    </source>
</reference>
<dbReference type="Proteomes" id="UP000030428">
    <property type="component" value="Unassembled WGS sequence"/>
</dbReference>
<proteinExistence type="predicted"/>
<gene>
    <name evidence="2" type="ORF">PN36_32005</name>
</gene>
<evidence type="ECO:0000313" key="2">
    <source>
        <dbReference type="EMBL" id="TGN99908.1"/>
    </source>
</evidence>
<evidence type="ECO:0000313" key="3">
    <source>
        <dbReference type="Proteomes" id="UP000030428"/>
    </source>
</evidence>
<dbReference type="AlphaFoldDB" id="A0A4E0QKC9"/>
<accession>A0A4E0QKC9</accession>
<keyword evidence="1" id="KW-0732">Signal</keyword>
<protein>
    <submittedName>
        <fullName evidence="2">Uncharacterized protein</fullName>
    </submittedName>
</protein>
<evidence type="ECO:0000256" key="1">
    <source>
        <dbReference type="SAM" id="SignalP"/>
    </source>
</evidence>
<feature type="chain" id="PRO_5020033764" evidence="1">
    <location>
        <begin position="30"/>
        <end position="637"/>
    </location>
</feature>
<dbReference type="Gene3D" id="3.40.190.10">
    <property type="entry name" value="Periplasmic binding protein-like II"/>
    <property type="match status" value="4"/>
</dbReference>
<dbReference type="Pfam" id="PF16868">
    <property type="entry name" value="NMT1_3"/>
    <property type="match status" value="2"/>
</dbReference>
<feature type="signal peptide" evidence="1">
    <location>
        <begin position="1"/>
        <end position="29"/>
    </location>
</feature>